<reference evidence="5 6" key="1">
    <citation type="submission" date="2019-03" db="EMBL/GenBank/DDBJ databases">
        <title>Single cell metagenomics reveals metabolic interactions within the superorganism composed of flagellate Streblomastix strix and complex community of Bacteroidetes bacteria on its surface.</title>
        <authorList>
            <person name="Treitli S.C."/>
            <person name="Kolisko M."/>
            <person name="Husnik F."/>
            <person name="Keeling P."/>
            <person name="Hampl V."/>
        </authorList>
    </citation>
    <scope>NUCLEOTIDE SEQUENCE [LARGE SCALE GENOMIC DNA]</scope>
    <source>
        <strain evidence="5">ST1C</strain>
    </source>
</reference>
<dbReference type="GO" id="GO:0006364">
    <property type="term" value="P:rRNA processing"/>
    <property type="evidence" value="ECO:0007669"/>
    <property type="project" value="InterPro"/>
</dbReference>
<comment type="subcellular location">
    <subcellularLocation>
        <location evidence="1">Nucleus</location>
        <location evidence="1">Nucleolus</location>
    </subcellularLocation>
</comment>
<feature type="compositionally biased region" description="Low complexity" evidence="4">
    <location>
        <begin position="216"/>
        <end position="231"/>
    </location>
</feature>
<proteinExistence type="predicted"/>
<accession>A0A5J4W2M6</accession>
<feature type="region of interest" description="Disordered" evidence="4">
    <location>
        <begin position="413"/>
        <end position="456"/>
    </location>
</feature>
<gene>
    <name evidence="5" type="ORF">EZS28_015405</name>
</gene>
<keyword evidence="3" id="KW-0539">Nucleus</keyword>
<dbReference type="PANTHER" id="PTHR14150">
    <property type="entry name" value="U3 SMALL NUCLEOLAR RNA-ASSOCIATED PROTEIN 14"/>
    <property type="match status" value="1"/>
</dbReference>
<name>A0A5J4W2M6_9EUKA</name>
<feature type="region of interest" description="Disordered" evidence="4">
    <location>
        <begin position="210"/>
        <end position="232"/>
    </location>
</feature>
<feature type="compositionally biased region" description="Basic and acidic residues" evidence="4">
    <location>
        <begin position="438"/>
        <end position="450"/>
    </location>
</feature>
<sequence length="456" mass="52810">MASGGRTLEALVSSLVSADANTEIKQKFKKLVKQANEPNNEDLHQHEKDELHRELSYKQTSRMMSGYQGYVSDQRKKDTVSFPLNFSPRQTPNISQISNSRIPKELETNLEKQLAQILPKKEVTDKNLKQLTQNPKKIQFSVDDIKDRQAHIAKLRAVLSYQEVKNRRHNKIKSKKEEKQIYDRAKERATLRHKNTSKWVQRQLRLGFNDNGTKFSGNSSNSKGRNNPSSRIEIIEQLRRGEELKRRRKTHISADEVEEFKSEKRRLALEDAPKKDTLILPGWGFWIGEGCKAPRKIPKSAIVKKKDIRSKSAGGNSSNSSDSVSIDPSNRKDFKMPRVIVSEKRDKKFIDNYTVPKVPFGYETKEIYDYMMRRPTGPEWNTGKTHNTCIEPHVVVHRGAIVDPLKWNKQVESLGPKRQETMAREAAEKKETKKAKIKRDAEQQRRFEKSQKKKKK</sequence>
<protein>
    <submittedName>
        <fullName evidence="5">Putative U3 snoRNP protein Utp14</fullName>
    </submittedName>
</protein>
<evidence type="ECO:0000313" key="6">
    <source>
        <dbReference type="Proteomes" id="UP000324800"/>
    </source>
</evidence>
<dbReference type="EMBL" id="SNRW01003725">
    <property type="protein sequence ID" value="KAA6389068.1"/>
    <property type="molecule type" value="Genomic_DNA"/>
</dbReference>
<comment type="caution">
    <text evidence="5">The sequence shown here is derived from an EMBL/GenBank/DDBJ whole genome shotgun (WGS) entry which is preliminary data.</text>
</comment>
<evidence type="ECO:0000256" key="3">
    <source>
        <dbReference type="ARBA" id="ARBA00023242"/>
    </source>
</evidence>
<dbReference type="PANTHER" id="PTHR14150:SF12">
    <property type="entry name" value="U3 SMALL NUCLEOLAR RNA-ASSOCIATED PROTEIN 14 HOMOLOG A"/>
    <property type="match status" value="1"/>
</dbReference>
<evidence type="ECO:0000256" key="2">
    <source>
        <dbReference type="ARBA" id="ARBA00022553"/>
    </source>
</evidence>
<evidence type="ECO:0000313" key="5">
    <source>
        <dbReference type="EMBL" id="KAA6389068.1"/>
    </source>
</evidence>
<keyword evidence="2" id="KW-0597">Phosphoprotein</keyword>
<dbReference type="OrthoDB" id="277439at2759"/>
<dbReference type="AlphaFoldDB" id="A0A5J4W2M6"/>
<dbReference type="Proteomes" id="UP000324800">
    <property type="component" value="Unassembled WGS sequence"/>
</dbReference>
<evidence type="ECO:0000256" key="4">
    <source>
        <dbReference type="SAM" id="MobiDB-lite"/>
    </source>
</evidence>
<feature type="compositionally biased region" description="Basic and acidic residues" evidence="4">
    <location>
        <begin position="415"/>
        <end position="431"/>
    </location>
</feature>
<dbReference type="GO" id="GO:0032040">
    <property type="term" value="C:small-subunit processome"/>
    <property type="evidence" value="ECO:0007669"/>
    <property type="project" value="InterPro"/>
</dbReference>
<feature type="compositionally biased region" description="Low complexity" evidence="4">
    <location>
        <begin position="311"/>
        <end position="328"/>
    </location>
</feature>
<feature type="region of interest" description="Disordered" evidence="4">
    <location>
        <begin position="302"/>
        <end position="331"/>
    </location>
</feature>
<dbReference type="InterPro" id="IPR006709">
    <property type="entry name" value="SSU_processome_Utp14"/>
</dbReference>
<evidence type="ECO:0000256" key="1">
    <source>
        <dbReference type="ARBA" id="ARBA00004604"/>
    </source>
</evidence>
<organism evidence="5 6">
    <name type="scientific">Streblomastix strix</name>
    <dbReference type="NCBI Taxonomy" id="222440"/>
    <lineage>
        <taxon>Eukaryota</taxon>
        <taxon>Metamonada</taxon>
        <taxon>Preaxostyla</taxon>
        <taxon>Oxymonadida</taxon>
        <taxon>Streblomastigidae</taxon>
        <taxon>Streblomastix</taxon>
    </lineage>
</organism>
<dbReference type="Pfam" id="PF04615">
    <property type="entry name" value="Utp14"/>
    <property type="match status" value="2"/>
</dbReference>